<dbReference type="GeneTree" id="ENSGT00390000010750"/>
<organism evidence="3 4">
    <name type="scientific">Lepisosteus oculatus</name>
    <name type="common">Spotted gar</name>
    <dbReference type="NCBI Taxonomy" id="7918"/>
    <lineage>
        <taxon>Eukaryota</taxon>
        <taxon>Metazoa</taxon>
        <taxon>Chordata</taxon>
        <taxon>Craniata</taxon>
        <taxon>Vertebrata</taxon>
        <taxon>Euteleostomi</taxon>
        <taxon>Actinopterygii</taxon>
        <taxon>Neopterygii</taxon>
        <taxon>Holostei</taxon>
        <taxon>Semionotiformes</taxon>
        <taxon>Lepisosteidae</taxon>
        <taxon>Lepisosteus</taxon>
    </lineage>
</organism>
<dbReference type="InterPro" id="IPR010342">
    <property type="entry name" value="DUF938"/>
</dbReference>
<proteinExistence type="inferred from homology"/>
<evidence type="ECO:0000313" key="4">
    <source>
        <dbReference type="Proteomes" id="UP000018468"/>
    </source>
</evidence>
<dbReference type="Pfam" id="PF06080">
    <property type="entry name" value="DUF938"/>
    <property type="match status" value="1"/>
</dbReference>
<dbReference type="AlphaFoldDB" id="W5MIZ8"/>
<dbReference type="InterPro" id="IPR029063">
    <property type="entry name" value="SAM-dependent_MTases_sf"/>
</dbReference>
<dbReference type="Bgee" id="ENSLOCG00000006910">
    <property type="expression patterns" value="Expressed in mesonephros and 13 other cell types or tissues"/>
</dbReference>
<reference evidence="3" key="2">
    <citation type="submission" date="2025-08" db="UniProtKB">
        <authorList>
            <consortium name="Ensembl"/>
        </authorList>
    </citation>
    <scope>IDENTIFICATION</scope>
</reference>
<dbReference type="OMA" id="YLYGPYK"/>
<accession>W5MIZ8</accession>
<keyword evidence="4" id="KW-1185">Reference proteome</keyword>
<reference evidence="4" key="1">
    <citation type="submission" date="2011-12" db="EMBL/GenBank/DDBJ databases">
        <title>The Draft Genome of Lepisosteus oculatus.</title>
        <authorList>
            <consortium name="The Broad Institute Genome Assembly &amp; Analysis Group"/>
            <consortium name="Computational R&amp;D Group"/>
            <consortium name="and Sequencing Platform"/>
            <person name="Di Palma F."/>
            <person name="Alfoldi J."/>
            <person name="Johnson J."/>
            <person name="Berlin A."/>
            <person name="Gnerre S."/>
            <person name="Jaffe D."/>
            <person name="MacCallum I."/>
            <person name="Young S."/>
            <person name="Walker B.J."/>
            <person name="Lander E.S."/>
            <person name="Lindblad-Toh K."/>
        </authorList>
    </citation>
    <scope>NUCLEOTIDE SEQUENCE [LARGE SCALE GENOMIC DNA]</scope>
</reference>
<dbReference type="EMBL" id="AHAT01013615">
    <property type="status" value="NOT_ANNOTATED_CDS"/>
    <property type="molecule type" value="Genomic_DNA"/>
</dbReference>
<evidence type="ECO:0000256" key="1">
    <source>
        <dbReference type="ARBA" id="ARBA00008308"/>
    </source>
</evidence>
<dbReference type="InParanoid" id="W5MIZ8"/>
<dbReference type="HOGENOM" id="CLU_067698_0_0_1"/>
<dbReference type="FunCoup" id="W5MIZ8">
    <property type="interactions" value="51"/>
</dbReference>
<dbReference type="Ensembl" id="ENSLOCT00000008367.1">
    <property type="protein sequence ID" value="ENSLOCP00000008357.1"/>
    <property type="gene ID" value="ENSLOCG00000006910.1"/>
</dbReference>
<comment type="similarity">
    <text evidence="1">Belongs to the UPF0585 family.</text>
</comment>
<dbReference type="Gene3D" id="3.40.50.150">
    <property type="entry name" value="Vaccinia Virus protein VP39"/>
    <property type="match status" value="1"/>
</dbReference>
<dbReference type="PANTHER" id="PTHR20974">
    <property type="entry name" value="UPF0585 PROTEIN CG18661"/>
    <property type="match status" value="1"/>
</dbReference>
<dbReference type="eggNOG" id="ENOG502QVX9">
    <property type="taxonomic scope" value="Eukaryota"/>
</dbReference>
<dbReference type="SUPFAM" id="SSF53335">
    <property type="entry name" value="S-adenosyl-L-methionine-dependent methyltransferases"/>
    <property type="match status" value="1"/>
</dbReference>
<dbReference type="PANTHER" id="PTHR20974:SF2">
    <property type="entry name" value="METHYLTRANSFERASE-LIKE 26"/>
    <property type="match status" value="1"/>
</dbReference>
<evidence type="ECO:0000256" key="2">
    <source>
        <dbReference type="ARBA" id="ARBA00040746"/>
    </source>
</evidence>
<sequence length="207" mass="22921">RMLCAAAADRNKEPILRVLRGCVDPSRALRALEVSSGSGQHVVHFAQALPHITWQPSDIDQRSLDSIAAYRELLKLENVEPPIRLDASQSWESWGGIQPESLHLIVNINMMHISPLACTEGLFKASGKLLKPQGLLLTYGPYSVNGLITPQSNVDFDHSLKMRNPDWGLRDTSLLTALAEQNGMFLAKVVDMPANNKCLLFRKESVV</sequence>
<reference evidence="3" key="3">
    <citation type="submission" date="2025-09" db="UniProtKB">
        <authorList>
            <consortium name="Ensembl"/>
        </authorList>
    </citation>
    <scope>IDENTIFICATION</scope>
</reference>
<dbReference type="Proteomes" id="UP000018468">
    <property type="component" value="Linkage group LG13"/>
</dbReference>
<evidence type="ECO:0000313" key="3">
    <source>
        <dbReference type="Ensembl" id="ENSLOCP00000008357.1"/>
    </source>
</evidence>
<name>W5MIZ8_LEPOC</name>
<protein>
    <recommendedName>
        <fullName evidence="2">Methyltransferase-like 26</fullName>
    </recommendedName>
</protein>